<name>A0A5N6TXM3_ASPAV</name>
<feature type="chain" id="PRO_5025071057" description="Ferritin-like domain-containing protein" evidence="2">
    <location>
        <begin position="19"/>
        <end position="268"/>
    </location>
</feature>
<proteinExistence type="predicted"/>
<dbReference type="Proteomes" id="UP000325780">
    <property type="component" value="Unassembled WGS sequence"/>
</dbReference>
<evidence type="ECO:0000313" key="3">
    <source>
        <dbReference type="EMBL" id="KAE8151123.1"/>
    </source>
</evidence>
<sequence>MRIFTAISGLLMAGAAFAQSSNQSSSCSPKSADVQTVQFAYALQYLSERFWSSQPLNQSFLQDAKNASKANYGPNFQGIQRQNRLGVRAVQQTGKSVSGFSAPRCNFTFPSSKDADAFVKTALQIESSVTGALIGLAGYTQAPEVSFLLARLAAEHGAHVAYIGAQQTPVIFPSNSSSLPPAWTPDHVLKNGTQIGQLGSYLKNCVSAPAAPCNQKFNIGPLVGSFNSTSSGSSASSSASPSSTPSSSGSSSSASSTASSTSRKRKYF</sequence>
<accession>A0A5N6TXM3</accession>
<feature type="signal peptide" evidence="2">
    <location>
        <begin position="1"/>
        <end position="18"/>
    </location>
</feature>
<dbReference type="AlphaFoldDB" id="A0A5N6TXM3"/>
<evidence type="ECO:0008006" key="5">
    <source>
        <dbReference type="Google" id="ProtNLM"/>
    </source>
</evidence>
<dbReference type="OrthoDB" id="4363568at2759"/>
<dbReference type="EMBL" id="ML742078">
    <property type="protein sequence ID" value="KAE8151123.1"/>
    <property type="molecule type" value="Genomic_DNA"/>
</dbReference>
<protein>
    <recommendedName>
        <fullName evidence="5">Ferritin-like domain-containing protein</fullName>
    </recommendedName>
</protein>
<dbReference type="Pfam" id="PF13668">
    <property type="entry name" value="Ferritin_2"/>
    <property type="match status" value="1"/>
</dbReference>
<organism evidence="3 4">
    <name type="scientific">Aspergillus avenaceus</name>
    <dbReference type="NCBI Taxonomy" id="36643"/>
    <lineage>
        <taxon>Eukaryota</taxon>
        <taxon>Fungi</taxon>
        <taxon>Dikarya</taxon>
        <taxon>Ascomycota</taxon>
        <taxon>Pezizomycotina</taxon>
        <taxon>Eurotiomycetes</taxon>
        <taxon>Eurotiomycetidae</taxon>
        <taxon>Eurotiales</taxon>
        <taxon>Aspergillaceae</taxon>
        <taxon>Aspergillus</taxon>
        <taxon>Aspergillus subgen. Circumdati</taxon>
    </lineage>
</organism>
<evidence type="ECO:0000256" key="2">
    <source>
        <dbReference type="SAM" id="SignalP"/>
    </source>
</evidence>
<feature type="compositionally biased region" description="Low complexity" evidence="1">
    <location>
        <begin position="228"/>
        <end position="261"/>
    </location>
</feature>
<keyword evidence="2" id="KW-0732">Signal</keyword>
<evidence type="ECO:0000256" key="1">
    <source>
        <dbReference type="SAM" id="MobiDB-lite"/>
    </source>
</evidence>
<reference evidence="3 4" key="1">
    <citation type="submission" date="2019-04" db="EMBL/GenBank/DDBJ databases">
        <title>Friends and foes A comparative genomics study of 23 Aspergillus species from section Flavi.</title>
        <authorList>
            <consortium name="DOE Joint Genome Institute"/>
            <person name="Kjaerbolling I."/>
            <person name="Vesth T."/>
            <person name="Frisvad J.C."/>
            <person name="Nybo J.L."/>
            <person name="Theobald S."/>
            <person name="Kildgaard S."/>
            <person name="Isbrandt T."/>
            <person name="Kuo A."/>
            <person name="Sato A."/>
            <person name="Lyhne E.K."/>
            <person name="Kogle M.E."/>
            <person name="Wiebenga A."/>
            <person name="Kun R.S."/>
            <person name="Lubbers R.J."/>
            <person name="Makela M.R."/>
            <person name="Barry K."/>
            <person name="Chovatia M."/>
            <person name="Clum A."/>
            <person name="Daum C."/>
            <person name="Haridas S."/>
            <person name="He G."/>
            <person name="LaButti K."/>
            <person name="Lipzen A."/>
            <person name="Mondo S."/>
            <person name="Riley R."/>
            <person name="Salamov A."/>
            <person name="Simmons B.A."/>
            <person name="Magnuson J.K."/>
            <person name="Henrissat B."/>
            <person name="Mortensen U.H."/>
            <person name="Larsen T.O."/>
            <person name="Devries R.P."/>
            <person name="Grigoriev I.V."/>
            <person name="Machida M."/>
            <person name="Baker S.E."/>
            <person name="Andersen M.R."/>
        </authorList>
    </citation>
    <scope>NUCLEOTIDE SEQUENCE [LARGE SCALE GENOMIC DNA]</scope>
    <source>
        <strain evidence="3 4">IBT 18842</strain>
    </source>
</reference>
<gene>
    <name evidence="3" type="ORF">BDV25DRAFT_153245</name>
</gene>
<keyword evidence="4" id="KW-1185">Reference proteome</keyword>
<feature type="region of interest" description="Disordered" evidence="1">
    <location>
        <begin position="227"/>
        <end position="268"/>
    </location>
</feature>
<evidence type="ECO:0000313" key="4">
    <source>
        <dbReference type="Proteomes" id="UP000325780"/>
    </source>
</evidence>